<organism evidence="2 3">
    <name type="scientific">Protopolystoma xenopodis</name>
    <dbReference type="NCBI Taxonomy" id="117903"/>
    <lineage>
        <taxon>Eukaryota</taxon>
        <taxon>Metazoa</taxon>
        <taxon>Spiralia</taxon>
        <taxon>Lophotrochozoa</taxon>
        <taxon>Platyhelminthes</taxon>
        <taxon>Monogenea</taxon>
        <taxon>Polyopisthocotylea</taxon>
        <taxon>Polystomatidea</taxon>
        <taxon>Polystomatidae</taxon>
        <taxon>Protopolystoma</taxon>
    </lineage>
</organism>
<evidence type="ECO:0000313" key="3">
    <source>
        <dbReference type="Proteomes" id="UP000784294"/>
    </source>
</evidence>
<comment type="caution">
    <text evidence="2">The sequence shown here is derived from an EMBL/GenBank/DDBJ whole genome shotgun (WGS) entry which is preliminary data.</text>
</comment>
<protein>
    <submittedName>
        <fullName evidence="2">Uncharacterized protein</fullName>
    </submittedName>
</protein>
<keyword evidence="3" id="KW-1185">Reference proteome</keyword>
<dbReference type="Proteomes" id="UP000784294">
    <property type="component" value="Unassembled WGS sequence"/>
</dbReference>
<proteinExistence type="predicted"/>
<sequence length="83" mass="9102">MVLNRAESSLAEPGHTDDPGVQAEVASGADEPITEETVMPRRGLFTPDQYCSHDSNAGQNMRWRAEFGVAFLCLHLRPVCIVC</sequence>
<reference evidence="2" key="1">
    <citation type="submission" date="2018-11" db="EMBL/GenBank/DDBJ databases">
        <authorList>
            <consortium name="Pathogen Informatics"/>
        </authorList>
    </citation>
    <scope>NUCLEOTIDE SEQUENCE</scope>
</reference>
<gene>
    <name evidence="2" type="ORF">PXEA_LOCUS25870</name>
</gene>
<accession>A0A3S5AZH6</accession>
<name>A0A3S5AZH6_9PLAT</name>
<evidence type="ECO:0000256" key="1">
    <source>
        <dbReference type="SAM" id="MobiDB-lite"/>
    </source>
</evidence>
<dbReference type="AlphaFoldDB" id="A0A3S5AZH6"/>
<dbReference type="EMBL" id="CAAALY010244177">
    <property type="protein sequence ID" value="VEL32430.1"/>
    <property type="molecule type" value="Genomic_DNA"/>
</dbReference>
<feature type="region of interest" description="Disordered" evidence="1">
    <location>
        <begin position="1"/>
        <end position="39"/>
    </location>
</feature>
<evidence type="ECO:0000313" key="2">
    <source>
        <dbReference type="EMBL" id="VEL32430.1"/>
    </source>
</evidence>